<keyword evidence="3" id="KW-1185">Reference proteome</keyword>
<keyword evidence="1" id="KW-0812">Transmembrane</keyword>
<sequence>MEIVSILMGLVIYIAPIIILYFIIQLAVRKGIDNSEAGRAIIEKHYEKSSMDNNKK</sequence>
<evidence type="ECO:0000313" key="2">
    <source>
        <dbReference type="EMBL" id="MEC5425706.1"/>
    </source>
</evidence>
<keyword evidence="1" id="KW-0472">Membrane</keyword>
<evidence type="ECO:0000313" key="3">
    <source>
        <dbReference type="Proteomes" id="UP001335737"/>
    </source>
</evidence>
<organism evidence="2 3">
    <name type="scientific">Virgibacillus tibetensis</name>
    <dbReference type="NCBI Taxonomy" id="3042313"/>
    <lineage>
        <taxon>Bacteria</taxon>
        <taxon>Bacillati</taxon>
        <taxon>Bacillota</taxon>
        <taxon>Bacilli</taxon>
        <taxon>Bacillales</taxon>
        <taxon>Bacillaceae</taxon>
        <taxon>Virgibacillus</taxon>
    </lineage>
</organism>
<dbReference type="EMBL" id="JARZFX010000018">
    <property type="protein sequence ID" value="MEC5425706.1"/>
    <property type="molecule type" value="Genomic_DNA"/>
</dbReference>
<gene>
    <name evidence="2" type="ORF">QGM71_19745</name>
</gene>
<evidence type="ECO:0008006" key="4">
    <source>
        <dbReference type="Google" id="ProtNLM"/>
    </source>
</evidence>
<reference evidence="2 3" key="1">
    <citation type="journal article" date="2024" name="Int. J. Syst. Evol. Microbiol.">
        <title>Virgibacillus tibetensis sp. nov., isolated from salt lake on the Tibetan Plateau of China.</title>
        <authorList>
            <person name="Phurbu D."/>
            <person name="Liu Z.-X."/>
            <person name="Wang R."/>
            <person name="Zheng Y.-Y."/>
            <person name="Liu H.-C."/>
            <person name="Zhou Y.-G."/>
            <person name="Yu Y.-J."/>
            <person name="Li A.-H."/>
        </authorList>
    </citation>
    <scope>NUCLEOTIDE SEQUENCE [LARGE SCALE GENOMIC DNA]</scope>
    <source>
        <strain evidence="2 3">C22-A2</strain>
    </source>
</reference>
<feature type="transmembrane region" description="Helical" evidence="1">
    <location>
        <begin position="6"/>
        <end position="24"/>
    </location>
</feature>
<protein>
    <recommendedName>
        <fullName evidence="4">YvrJ family protein</fullName>
    </recommendedName>
</protein>
<keyword evidence="1" id="KW-1133">Transmembrane helix</keyword>
<dbReference type="RefSeq" id="WP_327609240.1">
    <property type="nucleotide sequence ID" value="NZ_JARZFX010000018.1"/>
</dbReference>
<name>A0ABU6KK63_9BACI</name>
<dbReference type="Proteomes" id="UP001335737">
    <property type="component" value="Unassembled WGS sequence"/>
</dbReference>
<evidence type="ECO:0000256" key="1">
    <source>
        <dbReference type="SAM" id="Phobius"/>
    </source>
</evidence>
<proteinExistence type="predicted"/>
<comment type="caution">
    <text evidence="2">The sequence shown here is derived from an EMBL/GenBank/DDBJ whole genome shotgun (WGS) entry which is preliminary data.</text>
</comment>
<accession>A0ABU6KK63</accession>